<feature type="transmembrane region" description="Helical" evidence="1">
    <location>
        <begin position="6"/>
        <end position="22"/>
    </location>
</feature>
<keyword evidence="1" id="KW-1133">Transmembrane helix</keyword>
<gene>
    <name evidence="2" type="ORF">DY130_04030</name>
</gene>
<keyword evidence="1" id="KW-0812">Transmembrane</keyword>
<evidence type="ECO:0000256" key="1">
    <source>
        <dbReference type="SAM" id="Phobius"/>
    </source>
</evidence>
<dbReference type="EMBL" id="QUBG01000003">
    <property type="protein sequence ID" value="TPR44216.1"/>
    <property type="molecule type" value="Genomic_DNA"/>
</dbReference>
<dbReference type="AlphaFoldDB" id="A0A9Q8IMD5"/>
<name>A0A9Q8IMD5_9LACO</name>
<comment type="caution">
    <text evidence="2">The sequence shown here is derived from an EMBL/GenBank/DDBJ whole genome shotgun (WGS) entry which is preliminary data.</text>
</comment>
<sequence>MIYIIGYMATLIGLLILITRWNNFFGKLNKLEKFAYIIICLGIMIPLVYGFVMGIITNVKL</sequence>
<dbReference type="Proteomes" id="UP000784700">
    <property type="component" value="Unassembled WGS sequence"/>
</dbReference>
<keyword evidence="1" id="KW-0472">Membrane</keyword>
<protein>
    <submittedName>
        <fullName evidence="2">Uncharacterized protein</fullName>
    </submittedName>
</protein>
<proteinExistence type="predicted"/>
<feature type="transmembrane region" description="Helical" evidence="1">
    <location>
        <begin position="34"/>
        <end position="56"/>
    </location>
</feature>
<reference evidence="2" key="1">
    <citation type="submission" date="2018-08" db="EMBL/GenBank/DDBJ databases">
        <title>Comparative genomics of wild bee and flower associated Lactobacillus reveals potential adaptation to the bee host.</title>
        <authorList>
            <person name="Vuong H.Q."/>
            <person name="Mcfrederick Q.S."/>
        </authorList>
    </citation>
    <scope>NUCLEOTIDE SEQUENCE</scope>
    <source>
        <strain evidence="2">HV_63</strain>
    </source>
</reference>
<evidence type="ECO:0000313" key="2">
    <source>
        <dbReference type="EMBL" id="TPR44216.1"/>
    </source>
</evidence>
<accession>A0A9Q8IMD5</accession>
<evidence type="ECO:0000313" key="3">
    <source>
        <dbReference type="Proteomes" id="UP000784700"/>
    </source>
</evidence>
<organism evidence="2 3">
    <name type="scientific">Apilactobacillus micheneri</name>
    <dbReference type="NCBI Taxonomy" id="1899430"/>
    <lineage>
        <taxon>Bacteria</taxon>
        <taxon>Bacillati</taxon>
        <taxon>Bacillota</taxon>
        <taxon>Bacilli</taxon>
        <taxon>Lactobacillales</taxon>
        <taxon>Lactobacillaceae</taxon>
        <taxon>Apilactobacillus</taxon>
    </lineage>
</organism>